<evidence type="ECO:0000259" key="5">
    <source>
        <dbReference type="PROSITE" id="PS51296"/>
    </source>
</evidence>
<evidence type="ECO:0000256" key="4">
    <source>
        <dbReference type="ARBA" id="ARBA00023014"/>
    </source>
</evidence>
<protein>
    <submittedName>
        <fullName evidence="6">3-phenylpropionate dioxygenase ferredoxin subunit</fullName>
    </submittedName>
</protein>
<dbReference type="SUPFAM" id="SSF50022">
    <property type="entry name" value="ISP domain"/>
    <property type="match status" value="1"/>
</dbReference>
<sequence length="102" mass="11037">MSKKQVCSVDEVAPGTSLRVELEGLPPLAVFNLDGSFYIINDTCSHGEASLCEGEIEDGQVECPWHNARFCIKSGKALTFPAVEPQRAYVTEVSDGMVFLVG</sequence>
<dbReference type="Gene3D" id="2.102.10.10">
    <property type="entry name" value="Rieske [2Fe-2S] iron-sulphur domain"/>
    <property type="match status" value="1"/>
</dbReference>
<evidence type="ECO:0000256" key="2">
    <source>
        <dbReference type="ARBA" id="ARBA00022723"/>
    </source>
</evidence>
<dbReference type="GO" id="GO:0046872">
    <property type="term" value="F:metal ion binding"/>
    <property type="evidence" value="ECO:0007669"/>
    <property type="project" value="UniProtKB-KW"/>
</dbReference>
<dbReference type="InterPro" id="IPR036922">
    <property type="entry name" value="Rieske_2Fe-2S_sf"/>
</dbReference>
<keyword evidence="2" id="KW-0479">Metal-binding</keyword>
<dbReference type="EMBL" id="AMXE01000033">
    <property type="protein sequence ID" value="ENO87799.1"/>
    <property type="molecule type" value="Genomic_DNA"/>
</dbReference>
<dbReference type="OrthoDB" id="9800167at2"/>
<dbReference type="PANTHER" id="PTHR21496">
    <property type="entry name" value="FERREDOXIN-RELATED"/>
    <property type="match status" value="1"/>
</dbReference>
<dbReference type="RefSeq" id="WP_004338027.1">
    <property type="nucleotide sequence ID" value="NZ_AMXE01000033.1"/>
</dbReference>
<dbReference type="PANTHER" id="PTHR21496:SF23">
    <property type="entry name" value="3-PHENYLPROPIONATE_CINNAMIC ACID DIOXYGENASE FERREDOXIN SUBUNIT"/>
    <property type="match status" value="1"/>
</dbReference>
<dbReference type="Pfam" id="PF00355">
    <property type="entry name" value="Rieske"/>
    <property type="match status" value="1"/>
</dbReference>
<evidence type="ECO:0000313" key="6">
    <source>
        <dbReference type="EMBL" id="ENO87799.1"/>
    </source>
</evidence>
<name>N6Z6J5_THAL4</name>
<comment type="caution">
    <text evidence="6">The sequence shown here is derived from an EMBL/GenBank/DDBJ whole genome shotgun (WGS) entry which is preliminary data.</text>
</comment>
<keyword evidence="6" id="KW-0223">Dioxygenase</keyword>
<evidence type="ECO:0000256" key="1">
    <source>
        <dbReference type="ARBA" id="ARBA00022714"/>
    </source>
</evidence>
<dbReference type="Proteomes" id="UP000013232">
    <property type="component" value="Unassembled WGS sequence"/>
</dbReference>
<keyword evidence="4" id="KW-0411">Iron-sulfur</keyword>
<evidence type="ECO:0000313" key="7">
    <source>
        <dbReference type="Proteomes" id="UP000013232"/>
    </source>
</evidence>
<dbReference type="eggNOG" id="COG2146">
    <property type="taxonomic scope" value="Bacteria"/>
</dbReference>
<dbReference type="STRING" id="1123367.GCA_000621305_01313"/>
<gene>
    <name evidence="6" type="ORF">C666_10140</name>
</gene>
<proteinExistence type="predicted"/>
<reference evidence="6 7" key="1">
    <citation type="submission" date="2012-09" db="EMBL/GenBank/DDBJ databases">
        <title>Draft Genome Sequences of 6 Strains from Genus Thauera.</title>
        <authorList>
            <person name="Liu B."/>
            <person name="Shapleigh J.P."/>
            <person name="Frostegard A.H."/>
        </authorList>
    </citation>
    <scope>NUCLEOTIDE SEQUENCE [LARGE SCALE GENOMIC DNA]</scope>
    <source>
        <strain evidence="7">47Lol / DSM 12138</strain>
    </source>
</reference>
<evidence type="ECO:0000256" key="3">
    <source>
        <dbReference type="ARBA" id="ARBA00023004"/>
    </source>
</evidence>
<dbReference type="CDD" id="cd03528">
    <property type="entry name" value="Rieske_RO_ferredoxin"/>
    <property type="match status" value="1"/>
</dbReference>
<dbReference type="PROSITE" id="PS51296">
    <property type="entry name" value="RIESKE"/>
    <property type="match status" value="1"/>
</dbReference>
<dbReference type="GO" id="GO:0051213">
    <property type="term" value="F:dioxygenase activity"/>
    <property type="evidence" value="ECO:0007669"/>
    <property type="project" value="UniProtKB-KW"/>
</dbReference>
<feature type="domain" description="Rieske" evidence="5">
    <location>
        <begin position="4"/>
        <end position="100"/>
    </location>
</feature>
<accession>N6Z6J5</accession>
<keyword evidence="6" id="KW-0560">Oxidoreductase</keyword>
<dbReference type="InterPro" id="IPR017941">
    <property type="entry name" value="Rieske_2Fe-2S"/>
</dbReference>
<dbReference type="GO" id="GO:0051537">
    <property type="term" value="F:2 iron, 2 sulfur cluster binding"/>
    <property type="evidence" value="ECO:0007669"/>
    <property type="project" value="UniProtKB-KW"/>
</dbReference>
<keyword evidence="1" id="KW-0001">2Fe-2S</keyword>
<keyword evidence="3" id="KW-0408">Iron</keyword>
<dbReference type="AlphaFoldDB" id="N6Z6J5"/>
<keyword evidence="7" id="KW-1185">Reference proteome</keyword>
<organism evidence="6 7">
    <name type="scientific">Thauera linaloolentis (strain DSM 12138 / JCM 21573 / CCUG 41526 / CIP 105981 / IAM 15112 / NBRC 102519 / 47Lol)</name>
    <dbReference type="NCBI Taxonomy" id="1123367"/>
    <lineage>
        <taxon>Bacteria</taxon>
        <taxon>Pseudomonadati</taxon>
        <taxon>Pseudomonadota</taxon>
        <taxon>Betaproteobacteria</taxon>
        <taxon>Rhodocyclales</taxon>
        <taxon>Zoogloeaceae</taxon>
        <taxon>Thauera</taxon>
    </lineage>
</organism>